<evidence type="ECO:0000256" key="2">
    <source>
        <dbReference type="SAM" id="SignalP"/>
    </source>
</evidence>
<feature type="signal peptide" evidence="2">
    <location>
        <begin position="1"/>
        <end position="29"/>
    </location>
</feature>
<evidence type="ECO:0000256" key="1">
    <source>
        <dbReference type="SAM" id="MobiDB-lite"/>
    </source>
</evidence>
<reference evidence="3" key="1">
    <citation type="submission" date="2022-01" db="EMBL/GenBank/DDBJ databases">
        <title>Genome-Based Taxonomic Classification of the Phylum Actinobacteria.</title>
        <authorList>
            <person name="Gao Y."/>
        </authorList>
    </citation>
    <scope>NUCLEOTIDE SEQUENCE</scope>
    <source>
        <strain evidence="3">KLBMP 8922</strain>
    </source>
</reference>
<dbReference type="AlphaFoldDB" id="A0AA41U494"/>
<name>A0AA41U494_9ACTN</name>
<dbReference type="PROSITE" id="PS51318">
    <property type="entry name" value="TAT"/>
    <property type="match status" value="1"/>
</dbReference>
<protein>
    <submittedName>
        <fullName evidence="3">Uncharacterized protein</fullName>
    </submittedName>
</protein>
<feature type="compositionally biased region" description="Low complexity" evidence="1">
    <location>
        <begin position="202"/>
        <end position="250"/>
    </location>
</feature>
<keyword evidence="4" id="KW-1185">Reference proteome</keyword>
<dbReference type="EMBL" id="JAKFHA010000037">
    <property type="protein sequence ID" value="MCF2532650.1"/>
    <property type="molecule type" value="Genomic_DNA"/>
</dbReference>
<keyword evidence="2" id="KW-0732">Signal</keyword>
<dbReference type="InterPro" id="IPR006311">
    <property type="entry name" value="TAT_signal"/>
</dbReference>
<evidence type="ECO:0000313" key="4">
    <source>
        <dbReference type="Proteomes" id="UP001165378"/>
    </source>
</evidence>
<feature type="region of interest" description="Disordered" evidence="1">
    <location>
        <begin position="178"/>
        <end position="262"/>
    </location>
</feature>
<feature type="chain" id="PRO_5041209030" evidence="2">
    <location>
        <begin position="30"/>
        <end position="402"/>
    </location>
</feature>
<dbReference type="Proteomes" id="UP001165378">
    <property type="component" value="Unassembled WGS sequence"/>
</dbReference>
<sequence length="402" mass="39429">MASRRTGFAAAALAVLAAGIGPGPQPAGAAVVTDAVTCVPPPWNGPDFDWQPQIDLVVAPQKAVYAIGDKVTVTWRWKTPPRNPSNWVVVAVNSSTPTGVVKAMGAQNQDIAVAGPKGNPTSWGSQPLNVADMTGTFTVEKEGRIDLAPGAYSLLTSLSTKASTCTPKGVLNVSASLQAGTATPPPGGGTGGSTGGPGGTGPSTTGPSSPGNSASPGATAGSKSPSPSGTSPSASATTGDDLAAGPGSLDLPPPLPAEAPAGPLYMTQSLQGVNIGAATAQNGSRTVVGRINPVTVFDQRGSTLGWSLTGQLGLPAGSTAQPGPGHVQWTPSCDRTGAPAAPGSGAVPGSPFDGALASPVLLCLQNPSTGEVTGGEYQAGTAMTFQLPPGSAGEYVLTLSLT</sequence>
<evidence type="ECO:0000313" key="3">
    <source>
        <dbReference type="EMBL" id="MCF2532650.1"/>
    </source>
</evidence>
<organism evidence="3 4">
    <name type="scientific">Yinghuangia soli</name>
    <dbReference type="NCBI Taxonomy" id="2908204"/>
    <lineage>
        <taxon>Bacteria</taxon>
        <taxon>Bacillati</taxon>
        <taxon>Actinomycetota</taxon>
        <taxon>Actinomycetes</taxon>
        <taxon>Kitasatosporales</taxon>
        <taxon>Streptomycetaceae</taxon>
        <taxon>Yinghuangia</taxon>
    </lineage>
</organism>
<proteinExistence type="predicted"/>
<dbReference type="RefSeq" id="WP_235057426.1">
    <property type="nucleotide sequence ID" value="NZ_JAKFHA010000037.1"/>
</dbReference>
<comment type="caution">
    <text evidence="3">The sequence shown here is derived from an EMBL/GenBank/DDBJ whole genome shotgun (WGS) entry which is preliminary data.</text>
</comment>
<gene>
    <name evidence="3" type="ORF">LZ495_36330</name>
</gene>
<accession>A0AA41U494</accession>
<feature type="compositionally biased region" description="Gly residues" evidence="1">
    <location>
        <begin position="188"/>
        <end position="201"/>
    </location>
</feature>